<dbReference type="NCBIfam" id="TIGR00329">
    <property type="entry name" value="gcp_kae1"/>
    <property type="match status" value="1"/>
</dbReference>
<evidence type="ECO:0000259" key="7">
    <source>
        <dbReference type="Pfam" id="PF00814"/>
    </source>
</evidence>
<dbReference type="InterPro" id="IPR017860">
    <property type="entry name" value="Peptidase_M22_CS"/>
</dbReference>
<evidence type="ECO:0000313" key="9">
    <source>
        <dbReference type="WBParaSite" id="TREG1_42750.1"/>
    </source>
</evidence>
<protein>
    <recommendedName>
        <fullName evidence="1">N(6)-L-threonylcarbamoyladenine synthase</fullName>
        <ecNumber evidence="1">2.3.1.234</ecNumber>
    </recommendedName>
</protein>
<dbReference type="EC" id="2.3.1.234" evidence="1"/>
<dbReference type="GO" id="GO:0005739">
    <property type="term" value="C:mitochondrion"/>
    <property type="evidence" value="ECO:0007669"/>
    <property type="project" value="TreeGrafter"/>
</dbReference>
<dbReference type="InterPro" id="IPR017861">
    <property type="entry name" value="KAE1/TsaD"/>
</dbReference>
<evidence type="ECO:0000256" key="6">
    <source>
        <dbReference type="ARBA" id="ARBA00048117"/>
    </source>
</evidence>
<dbReference type="GO" id="GO:0061711">
    <property type="term" value="F:tRNA N(6)-L-threonylcarbamoyladenine synthase activity"/>
    <property type="evidence" value="ECO:0007669"/>
    <property type="project" value="UniProtKB-EC"/>
</dbReference>
<dbReference type="PANTHER" id="PTHR11735:SF6">
    <property type="entry name" value="TRNA N6-ADENOSINE THREONYLCARBAMOYLTRANSFERASE, MITOCHONDRIAL"/>
    <property type="match status" value="1"/>
</dbReference>
<keyword evidence="4" id="KW-0479">Metal-binding</keyword>
<dbReference type="WBParaSite" id="TREG1_42750.1">
    <property type="protein sequence ID" value="TREG1_42750.1"/>
    <property type="gene ID" value="TREG1_42750"/>
</dbReference>
<keyword evidence="2" id="KW-0808">Transferase</keyword>
<dbReference type="GO" id="GO:0046872">
    <property type="term" value="F:metal ion binding"/>
    <property type="evidence" value="ECO:0007669"/>
    <property type="project" value="UniProtKB-KW"/>
</dbReference>
<feature type="domain" description="Gcp-like" evidence="7">
    <location>
        <begin position="49"/>
        <end position="368"/>
    </location>
</feature>
<evidence type="ECO:0000256" key="2">
    <source>
        <dbReference type="ARBA" id="ARBA00022679"/>
    </source>
</evidence>
<reference evidence="8" key="1">
    <citation type="submission" date="2022-06" db="EMBL/GenBank/DDBJ databases">
        <authorList>
            <person name="Berger JAMES D."/>
            <person name="Berger JAMES D."/>
        </authorList>
    </citation>
    <scope>NUCLEOTIDE SEQUENCE [LARGE SCALE GENOMIC DNA]</scope>
</reference>
<organism evidence="8 9">
    <name type="scientific">Trichobilharzia regenti</name>
    <name type="common">Nasal bird schistosome</name>
    <dbReference type="NCBI Taxonomy" id="157069"/>
    <lineage>
        <taxon>Eukaryota</taxon>
        <taxon>Metazoa</taxon>
        <taxon>Spiralia</taxon>
        <taxon>Lophotrochozoa</taxon>
        <taxon>Platyhelminthes</taxon>
        <taxon>Trematoda</taxon>
        <taxon>Digenea</taxon>
        <taxon>Strigeidida</taxon>
        <taxon>Schistosomatoidea</taxon>
        <taxon>Schistosomatidae</taxon>
        <taxon>Trichobilharzia</taxon>
    </lineage>
</organism>
<accession>A0AA85JSK5</accession>
<comment type="catalytic activity">
    <reaction evidence="6">
        <text>L-threonylcarbamoyladenylate + adenosine(37) in tRNA = N(6)-L-threonylcarbamoyladenosine(37) in tRNA + AMP + H(+)</text>
        <dbReference type="Rhea" id="RHEA:37059"/>
        <dbReference type="Rhea" id="RHEA-COMP:10162"/>
        <dbReference type="Rhea" id="RHEA-COMP:10163"/>
        <dbReference type="ChEBI" id="CHEBI:15378"/>
        <dbReference type="ChEBI" id="CHEBI:73682"/>
        <dbReference type="ChEBI" id="CHEBI:74411"/>
        <dbReference type="ChEBI" id="CHEBI:74418"/>
        <dbReference type="ChEBI" id="CHEBI:456215"/>
        <dbReference type="EC" id="2.3.1.234"/>
    </reaction>
</comment>
<reference evidence="9" key="2">
    <citation type="submission" date="2023-11" db="UniProtKB">
        <authorList>
            <consortium name="WormBaseParasite"/>
        </authorList>
    </citation>
    <scope>IDENTIFICATION</scope>
</reference>
<dbReference type="PRINTS" id="PR00789">
    <property type="entry name" value="OSIALOPTASE"/>
</dbReference>
<dbReference type="SUPFAM" id="SSF53067">
    <property type="entry name" value="Actin-like ATPase domain"/>
    <property type="match status" value="1"/>
</dbReference>
<evidence type="ECO:0000256" key="4">
    <source>
        <dbReference type="ARBA" id="ARBA00022723"/>
    </source>
</evidence>
<proteinExistence type="predicted"/>
<dbReference type="AlphaFoldDB" id="A0AA85JSK5"/>
<dbReference type="Proteomes" id="UP000050795">
    <property type="component" value="Unassembled WGS sequence"/>
</dbReference>
<dbReference type="Pfam" id="PF00814">
    <property type="entry name" value="TsaD"/>
    <property type="match status" value="1"/>
</dbReference>
<dbReference type="GO" id="GO:0006400">
    <property type="term" value="P:tRNA modification"/>
    <property type="evidence" value="ECO:0007669"/>
    <property type="project" value="UniProtKB-ARBA"/>
</dbReference>
<sequence>MVLSRTLSRASRNVPCLIQLIHRRFSYILGIETSCDDTGAAVFSASGKLLGDSLSSQTSTSVMLGGVLPPVAAELHKKHIESVVLDAVSKSNIRLQDLSHVGVTVKPGMSLSLKVGVDFAKTLATQLRIPIIPIDHMEAHALTALHTDPKLEFPYVILLISGGHGLLGIVQGVEDYILLGTALDASPGDVLDKLSRRLRLNRLGDERLKNVAGGKALEMVARIYNGNHRRFDLPLPRSQSKDCDFSFTGIHVFTEHLIDKLESSTSGSGHTLAMQDIADICASIQFAMARLICRRVQRAIEYCILQGDGDDNVSDVKITRPTALVVSGGVGANLVIRAGLTEVANHYNMRFVSPPPHLCTDNGVMIAWNGYLLQKEKSPRITEDISSVDFTPRSTFGLDFRESVKQANISIEPIKLPDSVFQS</sequence>
<dbReference type="CDD" id="cd24134">
    <property type="entry name" value="ASKHA_NBD_OSGEPL1_QRI7_euk"/>
    <property type="match status" value="1"/>
</dbReference>
<evidence type="ECO:0000313" key="8">
    <source>
        <dbReference type="Proteomes" id="UP000050795"/>
    </source>
</evidence>
<dbReference type="Gene3D" id="3.30.420.40">
    <property type="match status" value="2"/>
</dbReference>
<dbReference type="GO" id="GO:0070525">
    <property type="term" value="P:tRNA threonylcarbamoyladenosine metabolic process"/>
    <property type="evidence" value="ECO:0007669"/>
    <property type="project" value="UniProtKB-ARBA"/>
</dbReference>
<dbReference type="PANTHER" id="PTHR11735">
    <property type="entry name" value="TRNA N6-ADENOSINE THREONYLCARBAMOYLTRANSFERASE"/>
    <property type="match status" value="1"/>
</dbReference>
<keyword evidence="5" id="KW-0012">Acyltransferase</keyword>
<dbReference type="InterPro" id="IPR043129">
    <property type="entry name" value="ATPase_NBD"/>
</dbReference>
<keyword evidence="3" id="KW-0819">tRNA processing</keyword>
<evidence type="ECO:0000256" key="5">
    <source>
        <dbReference type="ARBA" id="ARBA00023315"/>
    </source>
</evidence>
<keyword evidence="8" id="KW-1185">Reference proteome</keyword>
<evidence type="ECO:0000256" key="1">
    <source>
        <dbReference type="ARBA" id="ARBA00012156"/>
    </source>
</evidence>
<name>A0AA85JSK5_TRIRE</name>
<evidence type="ECO:0000256" key="3">
    <source>
        <dbReference type="ARBA" id="ARBA00022694"/>
    </source>
</evidence>
<dbReference type="InterPro" id="IPR000905">
    <property type="entry name" value="Gcp-like_dom"/>
</dbReference>
<dbReference type="PROSITE" id="PS01016">
    <property type="entry name" value="GLYCOPROTEASE"/>
    <property type="match status" value="1"/>
</dbReference>